<dbReference type="Proteomes" id="UP000535437">
    <property type="component" value="Unassembled WGS sequence"/>
</dbReference>
<dbReference type="Pfam" id="PF02625">
    <property type="entry name" value="XdhC_CoxI"/>
    <property type="match status" value="1"/>
</dbReference>
<proteinExistence type="predicted"/>
<dbReference type="NCBIfam" id="TIGR02964">
    <property type="entry name" value="xanthine_xdhC"/>
    <property type="match status" value="1"/>
</dbReference>
<name>A0A7Z0GIS1_9MICC</name>
<dbReference type="PANTHER" id="PTHR30388">
    <property type="entry name" value="ALDEHYDE OXIDOREDUCTASE MOLYBDENUM COFACTOR ASSEMBLY PROTEIN"/>
    <property type="match status" value="1"/>
</dbReference>
<feature type="domain" description="XdhC Rossmann" evidence="2">
    <location>
        <begin position="109"/>
        <end position="256"/>
    </location>
</feature>
<dbReference type="InterPro" id="IPR027051">
    <property type="entry name" value="XdhC_Rossmann_dom"/>
</dbReference>
<accession>A0A7Z0GIS1</accession>
<dbReference type="SUPFAM" id="SSF51735">
    <property type="entry name" value="NAD(P)-binding Rossmann-fold domains"/>
    <property type="match status" value="1"/>
</dbReference>
<feature type="domain" description="XdhC- CoxI" evidence="1">
    <location>
        <begin position="11"/>
        <end position="68"/>
    </location>
</feature>
<dbReference type="RefSeq" id="WP_179540336.1">
    <property type="nucleotide sequence ID" value="NZ_BAAALL010000010.1"/>
</dbReference>
<dbReference type="InterPro" id="IPR052698">
    <property type="entry name" value="MoCofactor_Util/Proc"/>
</dbReference>
<evidence type="ECO:0000313" key="4">
    <source>
        <dbReference type="Proteomes" id="UP000535437"/>
    </source>
</evidence>
<reference evidence="3 4" key="1">
    <citation type="submission" date="2020-07" db="EMBL/GenBank/DDBJ databases">
        <title>Sequencing the genomes of 1000 actinobacteria strains.</title>
        <authorList>
            <person name="Klenk H.-P."/>
        </authorList>
    </citation>
    <scope>NUCLEOTIDE SEQUENCE [LARGE SCALE GENOMIC DNA]</scope>
    <source>
        <strain evidence="3 4">DSM 15475</strain>
    </source>
</reference>
<gene>
    <name evidence="3" type="ORF">HNR09_000176</name>
</gene>
<dbReference type="Pfam" id="PF13478">
    <property type="entry name" value="XdhC_C"/>
    <property type="match status" value="1"/>
</dbReference>
<dbReference type="InterPro" id="IPR003777">
    <property type="entry name" value="XdhC_CoxI"/>
</dbReference>
<comment type="caution">
    <text evidence="3">The sequence shown here is derived from an EMBL/GenBank/DDBJ whole genome shotgun (WGS) entry which is preliminary data.</text>
</comment>
<evidence type="ECO:0000313" key="3">
    <source>
        <dbReference type="EMBL" id="NYJ76765.1"/>
    </source>
</evidence>
<dbReference type="AlphaFoldDB" id="A0A7Z0GIS1"/>
<dbReference type="InterPro" id="IPR036291">
    <property type="entry name" value="NAD(P)-bd_dom_sf"/>
</dbReference>
<organism evidence="3 4">
    <name type="scientific">Nesterenkonia xinjiangensis</name>
    <dbReference type="NCBI Taxonomy" id="225327"/>
    <lineage>
        <taxon>Bacteria</taxon>
        <taxon>Bacillati</taxon>
        <taxon>Actinomycetota</taxon>
        <taxon>Actinomycetes</taxon>
        <taxon>Micrococcales</taxon>
        <taxon>Micrococcaceae</taxon>
        <taxon>Nesterenkonia</taxon>
    </lineage>
</organism>
<dbReference type="InterPro" id="IPR014308">
    <property type="entry name" value="Xanthine_DH_XdhC"/>
</dbReference>
<protein>
    <submittedName>
        <fullName evidence="3">Xanthine dehydrogenase accessory factor</fullName>
    </submittedName>
</protein>
<evidence type="ECO:0000259" key="1">
    <source>
        <dbReference type="Pfam" id="PF02625"/>
    </source>
</evidence>
<evidence type="ECO:0000259" key="2">
    <source>
        <dbReference type="Pfam" id="PF13478"/>
    </source>
</evidence>
<dbReference type="Gene3D" id="3.40.50.720">
    <property type="entry name" value="NAD(P)-binding Rossmann-like Domain"/>
    <property type="match status" value="1"/>
</dbReference>
<sequence length="274" mass="29205">MDWHAAIGGLKARGEPGVLITLLRTRGHAPREAGAKMVVSADAAWDSIGGGNLEKTAVEHARGMLASEAEAPEILDLSLTEHAPALHGRQCCGGQVSVLFERLAVAPVVAIFGLGHVGYEAARIFSRMPISLHLVDSREEHALRAEAEDIRSGHARVSIHHAPAPETVIRSLPAGAHVLIMTHDHAEDLFLCEAVLGREDLASVGLIGSAAKWARFRKRLGESGYSAEQISRIECPLGIAEIPGKDPASIAVGVAAKFLRRDDPAQRQEGGRPR</sequence>
<keyword evidence="4" id="KW-1185">Reference proteome</keyword>
<dbReference type="EMBL" id="JACCFY010000001">
    <property type="protein sequence ID" value="NYJ76765.1"/>
    <property type="molecule type" value="Genomic_DNA"/>
</dbReference>
<dbReference type="PANTHER" id="PTHR30388:SF6">
    <property type="entry name" value="XANTHINE DEHYDROGENASE SUBUNIT A-RELATED"/>
    <property type="match status" value="1"/>
</dbReference>